<evidence type="ECO:0000256" key="1">
    <source>
        <dbReference type="SAM" id="MobiDB-lite"/>
    </source>
</evidence>
<gene>
    <name evidence="2" type="ORF">LMH87_008385</name>
</gene>
<evidence type="ECO:0000313" key="3">
    <source>
        <dbReference type="Proteomes" id="UP001144673"/>
    </source>
</evidence>
<protein>
    <submittedName>
        <fullName evidence="2">Uncharacterized protein</fullName>
    </submittedName>
</protein>
<dbReference type="GeneID" id="80895544"/>
<dbReference type="EMBL" id="JAJHUN010000005">
    <property type="protein sequence ID" value="KAJ4159485.1"/>
    <property type="molecule type" value="Genomic_DNA"/>
</dbReference>
<comment type="caution">
    <text evidence="2">The sequence shown here is derived from an EMBL/GenBank/DDBJ whole genome shotgun (WGS) entry which is preliminary data.</text>
</comment>
<feature type="compositionally biased region" description="Basic and acidic residues" evidence="1">
    <location>
        <begin position="258"/>
        <end position="268"/>
    </location>
</feature>
<proteinExistence type="predicted"/>
<feature type="compositionally biased region" description="Acidic residues" evidence="1">
    <location>
        <begin position="270"/>
        <end position="283"/>
    </location>
</feature>
<keyword evidence="3" id="KW-1185">Reference proteome</keyword>
<organism evidence="2 3">
    <name type="scientific">Akanthomyces muscarius</name>
    <name type="common">Entomopathogenic fungus</name>
    <name type="synonym">Lecanicillium muscarium</name>
    <dbReference type="NCBI Taxonomy" id="2231603"/>
    <lineage>
        <taxon>Eukaryota</taxon>
        <taxon>Fungi</taxon>
        <taxon>Dikarya</taxon>
        <taxon>Ascomycota</taxon>
        <taxon>Pezizomycotina</taxon>
        <taxon>Sordariomycetes</taxon>
        <taxon>Hypocreomycetidae</taxon>
        <taxon>Hypocreales</taxon>
        <taxon>Cordycipitaceae</taxon>
        <taxon>Akanthomyces</taxon>
    </lineage>
</organism>
<name>A0A9W8QJ71_AKAMU</name>
<evidence type="ECO:0000313" key="2">
    <source>
        <dbReference type="EMBL" id="KAJ4159485.1"/>
    </source>
</evidence>
<feature type="compositionally biased region" description="Basic and acidic residues" evidence="1">
    <location>
        <begin position="222"/>
        <end position="235"/>
    </location>
</feature>
<accession>A0A9W8QJ71</accession>
<sequence length="294" mass="32011">MKAYFLVPHFDCHPDGPLVLGSVLSDPLDPEGSLTVPLPIAESEIRMSTQTNVEERLKRHRALGGGVFLRFLEWMGIGVSGSSDKSHDRLANFAKLETRTFKPSDDYVRQSIEAPQTQRYLTSHWVTKPVYMVTSVKIAYGASVRESVGRGKGGKGFVGIDGNLVGGVPAAVGASMQGLSEDGRAIEFKESTPFVFAYGLRQIRYSKGAYSDRPFRNGALHGVRDDQDDKTKDGGEPAGAGEAVVFIELDEDDVTGEDIGKDALRVDDMGSSDENDDNDDMDCELIMPSTREKA</sequence>
<feature type="region of interest" description="Disordered" evidence="1">
    <location>
        <begin position="216"/>
        <end position="241"/>
    </location>
</feature>
<feature type="region of interest" description="Disordered" evidence="1">
    <location>
        <begin position="257"/>
        <end position="294"/>
    </location>
</feature>
<dbReference type="RefSeq" id="XP_056057484.1">
    <property type="nucleotide sequence ID" value="XM_056197772.1"/>
</dbReference>
<dbReference type="Proteomes" id="UP001144673">
    <property type="component" value="Unassembled WGS sequence"/>
</dbReference>
<dbReference type="KEGG" id="amus:LMH87_008385"/>
<dbReference type="AlphaFoldDB" id="A0A9W8QJ71"/>
<reference evidence="2" key="1">
    <citation type="journal article" date="2023" name="Access Microbiol">
        <title>De-novo genome assembly for Akanthomyces muscarius, a biocontrol agent of insect agricultural pests.</title>
        <authorList>
            <person name="Erdos Z."/>
            <person name="Studholme D.J."/>
            <person name="Raymond B."/>
            <person name="Sharma M."/>
        </authorList>
    </citation>
    <scope>NUCLEOTIDE SEQUENCE</scope>
    <source>
        <strain evidence="2">Ve6</strain>
    </source>
</reference>